<evidence type="ECO:0000313" key="4">
    <source>
        <dbReference type="Proteomes" id="UP000030184"/>
    </source>
</evidence>
<name>A0A098LRF5_9FLAO</name>
<reference evidence="4" key="1">
    <citation type="journal article" date="2014" name="Genome Announc.">
        <title>Draft Genome Sequence of Marine Flavobacterium Jejuia pallidilutea Strain 11shimoA1 and Pigmentation Mutants.</title>
        <authorList>
            <person name="Takatani N."/>
            <person name="Nakanishi M."/>
            <person name="Meirelles P."/>
            <person name="Mino S."/>
            <person name="Suda W."/>
            <person name="Oshima K."/>
            <person name="Hattori M."/>
            <person name="Ohkuma M."/>
            <person name="Hosokawa M."/>
            <person name="Miyashita K."/>
            <person name="Thompson F.L."/>
            <person name="Niwa A."/>
            <person name="Sawabe T."/>
            <person name="Sawabe T."/>
        </authorList>
    </citation>
    <scope>NUCLEOTIDE SEQUENCE [LARGE SCALE GENOMIC DNA]</scope>
    <source>
        <strain evidence="4">JCM 19538</strain>
    </source>
</reference>
<keyword evidence="3" id="KW-0418">Kinase</keyword>
<dbReference type="EMBL" id="BBNY01000010">
    <property type="protein sequence ID" value="GAL89480.1"/>
    <property type="molecule type" value="Genomic_DNA"/>
</dbReference>
<dbReference type="AlphaFoldDB" id="A0A098LRF5"/>
<dbReference type="InterPro" id="IPR002372">
    <property type="entry name" value="PQQ_rpt_dom"/>
</dbReference>
<feature type="domain" description="Pyrrolo-quinoline quinone repeat" evidence="2">
    <location>
        <begin position="335"/>
        <end position="564"/>
    </location>
</feature>
<keyword evidence="1" id="KW-0732">Signal</keyword>
<evidence type="ECO:0000259" key="2">
    <source>
        <dbReference type="Pfam" id="PF13360"/>
    </source>
</evidence>
<dbReference type="Pfam" id="PF13360">
    <property type="entry name" value="PQQ_2"/>
    <property type="match status" value="2"/>
</dbReference>
<feature type="domain" description="Pyrrolo-quinoline quinone repeat" evidence="2">
    <location>
        <begin position="652"/>
        <end position="747"/>
    </location>
</feature>
<dbReference type="SMART" id="SM00564">
    <property type="entry name" value="PQQ"/>
    <property type="match status" value="13"/>
</dbReference>
<keyword evidence="3" id="KW-0723">Serine/threonine-protein kinase</keyword>
<dbReference type="PANTHER" id="PTHR34512">
    <property type="entry name" value="CELL SURFACE PROTEIN"/>
    <property type="match status" value="1"/>
</dbReference>
<sequence>MIKSTTFNISRYGFLVLTLVISNVCSAQQNFNVDKYPSGDDEIDRLRAEVFQSPTTRENYDVRILMMKLWAVSLQQQGVWLGDTYFAVDQHLNRYSMWNPVFKGGEEQVYTDHDMEEFVKVVHDGYTALNNLQKGLLENPESVSYPYNEVPIVNPTSPKKDNIGWGDYRGNPQRTGYTGADGPVYGETAWKFPVGLRWESKPIIVGNDVYLASPGMRNILWKVDLETGAVKNIFTHVPKMKGDQLYSTPAMGSTPIILKDHILMREMGSRGNKGISKHVVFINRKTGQVDRRIDAGHVDYRAGYAPLVANEKYVVYPYTVHDIEERPPLCSPFTRIIAKDTKTGSRLWDFNIGPHFSEPYLEGDVVYVANQKGDVYCLDIPGKFGPASAQRINWEFKADGAVNRKVEVDDRHVYFGSNNGTVYCLDKKTGKLVWQFNMENPEPNAFRQFTTPVSKSGKLYIGSAAKKLLCLDIQSGTLDFEYNTSDWIKSRPAVDDNNVYVASMDGEVSKLELTKKGYKERWKKKIGEHFIYGELELKDDNLLFADSDLYAYCLNTKDGKIKWRHSVIKSFMIDDYRVLTDQIAGGAYYESKPTAAQGKVFIGTPSGFVYAVDAETGEEKWKFEVGGAISGAPVIDGNKVYIGTEGGEEDFYCLDVNTGNLIWKQLVSWVWGSANVSDGLVYVPGVDGYVYCLEGETGAIVWRYRTERSTCSEPLIIGEHVYFGSWDHYLYKFNKKTGEYIWKYQLSGGSDSGSPISGEGKIFLPVGGGTFRCLNPETKTVEWTPQLTGKMYNVTPGYHDGNVFLSCLNGRGLGGIPIGAEVFNVNASNGELNWTFNGGGGLTGPVIGDNNRVYFASTVTPYFYCVDRNGNGDGTTNLLWKVRMDNKVEESVPAIYNGKIYILNSGGYLVCIK</sequence>
<dbReference type="InterPro" id="IPR011047">
    <property type="entry name" value="Quinoprotein_ADH-like_sf"/>
</dbReference>
<dbReference type="PANTHER" id="PTHR34512:SF30">
    <property type="entry name" value="OUTER MEMBRANE PROTEIN ASSEMBLY FACTOR BAMB"/>
    <property type="match status" value="1"/>
</dbReference>
<keyword evidence="3" id="KW-0808">Transferase</keyword>
<dbReference type="InterPro" id="IPR018391">
    <property type="entry name" value="PQQ_b-propeller_rpt"/>
</dbReference>
<proteinExistence type="predicted"/>
<evidence type="ECO:0000313" key="3">
    <source>
        <dbReference type="EMBL" id="GAL89480.1"/>
    </source>
</evidence>
<evidence type="ECO:0000256" key="1">
    <source>
        <dbReference type="SAM" id="SignalP"/>
    </source>
</evidence>
<feature type="chain" id="PRO_5001937521" evidence="1">
    <location>
        <begin position="28"/>
        <end position="913"/>
    </location>
</feature>
<dbReference type="Proteomes" id="UP000030184">
    <property type="component" value="Unassembled WGS sequence"/>
</dbReference>
<accession>A0A098LRF5</accession>
<dbReference type="Gene3D" id="2.40.128.630">
    <property type="match status" value="1"/>
</dbReference>
<dbReference type="SUPFAM" id="SSF50998">
    <property type="entry name" value="Quinoprotein alcohol dehydrogenase-like"/>
    <property type="match status" value="4"/>
</dbReference>
<organism evidence="3 4">
    <name type="scientific">Jejuia pallidilutea</name>
    <dbReference type="NCBI Taxonomy" id="504487"/>
    <lineage>
        <taxon>Bacteria</taxon>
        <taxon>Pseudomonadati</taxon>
        <taxon>Bacteroidota</taxon>
        <taxon>Flavobacteriia</taxon>
        <taxon>Flavobacteriales</taxon>
        <taxon>Flavobacteriaceae</taxon>
        <taxon>Jejuia</taxon>
    </lineage>
</organism>
<dbReference type="Gene3D" id="2.130.10.10">
    <property type="entry name" value="YVTN repeat-like/Quinoprotein amine dehydrogenase"/>
    <property type="match status" value="3"/>
</dbReference>
<keyword evidence="4" id="KW-1185">Reference proteome</keyword>
<comment type="caution">
    <text evidence="3">The sequence shown here is derived from an EMBL/GenBank/DDBJ whole genome shotgun (WGS) entry which is preliminary data.</text>
</comment>
<feature type="signal peptide" evidence="1">
    <location>
        <begin position="1"/>
        <end position="27"/>
    </location>
</feature>
<protein>
    <submittedName>
        <fullName evidence="3">Serine/threonine protein kinase related protein</fullName>
    </submittedName>
</protein>
<dbReference type="InterPro" id="IPR015943">
    <property type="entry name" value="WD40/YVTN_repeat-like_dom_sf"/>
</dbReference>
<gene>
    <name evidence="3" type="ORF">JCM19538_1717</name>
</gene>
<dbReference type="Gene3D" id="2.40.10.480">
    <property type="match status" value="1"/>
</dbReference>
<dbReference type="GO" id="GO:0004674">
    <property type="term" value="F:protein serine/threonine kinase activity"/>
    <property type="evidence" value="ECO:0007669"/>
    <property type="project" value="UniProtKB-KW"/>
</dbReference>